<protein>
    <recommendedName>
        <fullName evidence="8">Thymidylate kinase</fullName>
        <ecNumber evidence="8">2.7.4.9</ecNumber>
    </recommendedName>
    <alternativeName>
        <fullName evidence="8">dTMP kinase</fullName>
    </alternativeName>
</protein>
<dbReference type="CDD" id="cd01672">
    <property type="entry name" value="TMPK"/>
    <property type="match status" value="1"/>
</dbReference>
<dbReference type="PANTHER" id="PTHR10344">
    <property type="entry name" value="THYMIDYLATE KINASE"/>
    <property type="match status" value="1"/>
</dbReference>
<reference evidence="10 11" key="1">
    <citation type="submission" date="2019-04" db="EMBL/GenBank/DDBJ databases">
        <title>Saccharibacteria TM7 genomes.</title>
        <authorList>
            <person name="Bor B."/>
            <person name="He X."/>
            <person name="Chen T."/>
            <person name="Dewhirst F.E."/>
        </authorList>
    </citation>
    <scope>NUCLEOTIDE SEQUENCE [LARGE SCALE GENOMIC DNA]</scope>
    <source>
        <strain evidence="10 11">BB001</strain>
    </source>
</reference>
<keyword evidence="3 8" id="KW-0545">Nucleotide biosynthesis</keyword>
<keyword evidence="5 8" id="KW-0418">Kinase</keyword>
<proteinExistence type="inferred from homology"/>
<evidence type="ECO:0000256" key="1">
    <source>
        <dbReference type="ARBA" id="ARBA00009776"/>
    </source>
</evidence>
<dbReference type="Gene3D" id="3.40.50.300">
    <property type="entry name" value="P-loop containing nucleotide triphosphate hydrolases"/>
    <property type="match status" value="1"/>
</dbReference>
<comment type="similarity">
    <text evidence="1 8">Belongs to the thymidylate kinase family.</text>
</comment>
<dbReference type="Pfam" id="PF02223">
    <property type="entry name" value="Thymidylate_kin"/>
    <property type="match status" value="1"/>
</dbReference>
<dbReference type="GO" id="GO:0005737">
    <property type="term" value="C:cytoplasm"/>
    <property type="evidence" value="ECO:0007669"/>
    <property type="project" value="TreeGrafter"/>
</dbReference>
<dbReference type="SUPFAM" id="SSF52540">
    <property type="entry name" value="P-loop containing nucleoside triphosphate hydrolases"/>
    <property type="match status" value="1"/>
</dbReference>
<dbReference type="GO" id="GO:0006235">
    <property type="term" value="P:dTTP biosynthetic process"/>
    <property type="evidence" value="ECO:0007669"/>
    <property type="project" value="UniProtKB-UniRule"/>
</dbReference>
<gene>
    <name evidence="8 10" type="primary">tmk</name>
    <name evidence="10" type="ORF">FBF37_02095</name>
</gene>
<dbReference type="HAMAP" id="MF_00165">
    <property type="entry name" value="Thymidylate_kinase"/>
    <property type="match status" value="1"/>
</dbReference>
<evidence type="ECO:0000256" key="8">
    <source>
        <dbReference type="HAMAP-Rule" id="MF_00165"/>
    </source>
</evidence>
<dbReference type="KEGG" id="nft:FBF37_02095"/>
<dbReference type="GO" id="GO:0005524">
    <property type="term" value="F:ATP binding"/>
    <property type="evidence" value="ECO:0007669"/>
    <property type="project" value="UniProtKB-UniRule"/>
</dbReference>
<evidence type="ECO:0000259" key="9">
    <source>
        <dbReference type="Pfam" id="PF02223"/>
    </source>
</evidence>
<evidence type="ECO:0000313" key="10">
    <source>
        <dbReference type="EMBL" id="QCT42253.1"/>
    </source>
</evidence>
<evidence type="ECO:0000313" key="11">
    <source>
        <dbReference type="Proteomes" id="UP000310639"/>
    </source>
</evidence>
<dbReference type="GO" id="GO:0004798">
    <property type="term" value="F:dTMP kinase activity"/>
    <property type="evidence" value="ECO:0007669"/>
    <property type="project" value="UniProtKB-UniRule"/>
</dbReference>
<evidence type="ECO:0000256" key="2">
    <source>
        <dbReference type="ARBA" id="ARBA00022679"/>
    </source>
</evidence>
<dbReference type="AlphaFoldDB" id="A0A4P9A375"/>
<sequence>MERSGAAGVYIVIEGNDGTGKSTQVDMLAAWLRERGREVVVVEEPGSDDEAKTTPVANEYRRVLKDDRFKLDPEVNVLLFSAARRELWFHKIEPALQRGAVVLSSRSYLSTLVYQGHGEGIAQEAIINMTKRFTSERYMNPDFVVVLFADDRVRQQRIVERGTAEAVDSFESRDDAFQQKINDGYQTVAKTHNIPLVLAERSPTDVHQQILQEISKNNIDF</sequence>
<evidence type="ECO:0000256" key="3">
    <source>
        <dbReference type="ARBA" id="ARBA00022727"/>
    </source>
</evidence>
<dbReference type="OrthoDB" id="9774907at2"/>
<dbReference type="RefSeq" id="WP_138079018.1">
    <property type="nucleotide sequence ID" value="NZ_CP040004.1"/>
</dbReference>
<dbReference type="InterPro" id="IPR039430">
    <property type="entry name" value="Thymidylate_kin-like_dom"/>
</dbReference>
<comment type="function">
    <text evidence="8">Phosphorylation of dTMP to form dTDP in both de novo and salvage pathways of dTTP synthesis.</text>
</comment>
<evidence type="ECO:0000256" key="7">
    <source>
        <dbReference type="ARBA" id="ARBA00048743"/>
    </source>
</evidence>
<evidence type="ECO:0000256" key="4">
    <source>
        <dbReference type="ARBA" id="ARBA00022741"/>
    </source>
</evidence>
<keyword evidence="4 8" id="KW-0547">Nucleotide-binding</keyword>
<dbReference type="GO" id="GO:0006227">
    <property type="term" value="P:dUDP biosynthetic process"/>
    <property type="evidence" value="ECO:0007669"/>
    <property type="project" value="TreeGrafter"/>
</dbReference>
<dbReference type="EC" id="2.7.4.9" evidence="8"/>
<keyword evidence="11" id="KW-1185">Reference proteome</keyword>
<name>A0A4P9A375_9BACT</name>
<feature type="domain" description="Thymidylate kinase-like" evidence="9">
    <location>
        <begin position="13"/>
        <end position="210"/>
    </location>
</feature>
<organism evidence="10 11">
    <name type="scientific">Candidatus Nanosynbacter featherlites</name>
    <dbReference type="NCBI Taxonomy" id="2572088"/>
    <lineage>
        <taxon>Bacteria</taxon>
        <taxon>Candidatus Saccharimonadota</taxon>
        <taxon>Candidatus Saccharimonadia</taxon>
        <taxon>Candidatus Nanosynbacterales</taxon>
        <taxon>Candidatus Nanosynbacteraceae</taxon>
        <taxon>Candidatus Nanosynbacter</taxon>
    </lineage>
</organism>
<dbReference type="InterPro" id="IPR018094">
    <property type="entry name" value="Thymidylate_kinase"/>
</dbReference>
<keyword evidence="2 8" id="KW-0808">Transferase</keyword>
<comment type="catalytic activity">
    <reaction evidence="7 8">
        <text>dTMP + ATP = dTDP + ADP</text>
        <dbReference type="Rhea" id="RHEA:13517"/>
        <dbReference type="ChEBI" id="CHEBI:30616"/>
        <dbReference type="ChEBI" id="CHEBI:58369"/>
        <dbReference type="ChEBI" id="CHEBI:63528"/>
        <dbReference type="ChEBI" id="CHEBI:456216"/>
        <dbReference type="EC" id="2.7.4.9"/>
    </reaction>
</comment>
<dbReference type="GO" id="GO:0006233">
    <property type="term" value="P:dTDP biosynthetic process"/>
    <property type="evidence" value="ECO:0007669"/>
    <property type="project" value="InterPro"/>
</dbReference>
<dbReference type="NCBIfam" id="TIGR00041">
    <property type="entry name" value="DTMP_kinase"/>
    <property type="match status" value="1"/>
</dbReference>
<evidence type="ECO:0000256" key="5">
    <source>
        <dbReference type="ARBA" id="ARBA00022777"/>
    </source>
</evidence>
<evidence type="ECO:0000256" key="6">
    <source>
        <dbReference type="ARBA" id="ARBA00022840"/>
    </source>
</evidence>
<feature type="binding site" evidence="8">
    <location>
        <begin position="15"/>
        <end position="22"/>
    </location>
    <ligand>
        <name>ATP</name>
        <dbReference type="ChEBI" id="CHEBI:30616"/>
    </ligand>
</feature>
<dbReference type="Proteomes" id="UP000310639">
    <property type="component" value="Chromosome"/>
</dbReference>
<accession>A0A4P9A375</accession>
<dbReference type="PANTHER" id="PTHR10344:SF4">
    <property type="entry name" value="UMP-CMP KINASE 2, MITOCHONDRIAL"/>
    <property type="match status" value="1"/>
</dbReference>
<dbReference type="EMBL" id="CP040004">
    <property type="protein sequence ID" value="QCT42253.1"/>
    <property type="molecule type" value="Genomic_DNA"/>
</dbReference>
<dbReference type="InterPro" id="IPR027417">
    <property type="entry name" value="P-loop_NTPase"/>
</dbReference>
<keyword evidence="6 8" id="KW-0067">ATP-binding</keyword>